<gene>
    <name evidence="1" type="ORF">UFOPK1767_00530</name>
</gene>
<dbReference type="AlphaFoldDB" id="A0A6J6FAT5"/>
<dbReference type="AntiFam" id="ANF00083">
    <property type="entry name" value="Shadow ORF (opposite leuS)"/>
</dbReference>
<sequence>MDFFEIGHEGHPNGGVSVGNEFAREVRIGCNDHERRAVQRVGTGRENGDRSIATVYREHNFGTARLSNPVALHRQHLRWPCAFESVKVSEKSIGVIRDAEVPLGELLLDDRCAAAFARAVRQDLFVREDRLVYRVPVDPGILAIRQTLFVQLEEQPLVPLVILGVGGMQHPRPVERGRVTLHRGALLSDVLVGPLSRVHAPLDGRVFGGKSKGIPPDGVQNLIAAKPPISREDVAERIDLGVTHVQVARRIREHVQDVLVRARVVSVRNIEGSFGFPHGSPLRFHPAEIVFVLVHGTLSQRAHARSQFYSVYR</sequence>
<protein>
    <submittedName>
        <fullName evidence="1">Unannotated protein</fullName>
    </submittedName>
</protein>
<reference evidence="1" key="1">
    <citation type="submission" date="2020-05" db="EMBL/GenBank/DDBJ databases">
        <authorList>
            <person name="Chiriac C."/>
            <person name="Salcher M."/>
            <person name="Ghai R."/>
            <person name="Kavagutti S V."/>
        </authorList>
    </citation>
    <scope>NUCLEOTIDE SEQUENCE</scope>
</reference>
<accession>A0A6J6FAT5</accession>
<name>A0A6J6FAT5_9ZZZZ</name>
<organism evidence="1">
    <name type="scientific">freshwater metagenome</name>
    <dbReference type="NCBI Taxonomy" id="449393"/>
    <lineage>
        <taxon>unclassified sequences</taxon>
        <taxon>metagenomes</taxon>
        <taxon>ecological metagenomes</taxon>
    </lineage>
</organism>
<dbReference type="EMBL" id="CAEZTZ010000054">
    <property type="protein sequence ID" value="CAB4584323.1"/>
    <property type="molecule type" value="Genomic_DNA"/>
</dbReference>
<proteinExistence type="predicted"/>
<evidence type="ECO:0000313" key="1">
    <source>
        <dbReference type="EMBL" id="CAB4584323.1"/>
    </source>
</evidence>